<dbReference type="PDBsum" id="1XI7"/>
<dbReference type="EMBL" id="L08244">
    <property type="protein sequence ID" value="AAA79240.1"/>
    <property type="molecule type" value="Genomic_DNA"/>
</dbReference>
<sequence>MKFLWFALVAVVIVAAHAEVQESTDEPEADGKTSPQCEPGCIGNFQPCIKSTKPCCRLEDRTSVQFGREEYICDRFLGGLCAPLDVITNLPLHLELSKQLNETNLFELSARYWAAVFPTKTIEPESPIENEPKVDEANQLNTNSVELTSATTPKSVSEVSSTCIGHYQKCVNADKPCCSKTVRYGDSKNVRKFICDRDGEGVCVPFDGGVRGLPNGA</sequence>
<organism evidence="2">
    <name type="scientific">Campoletis sonorensis ichnovirus</name>
    <name type="common">CsIV</name>
    <dbReference type="NCBI Taxonomy" id="10484"/>
    <lineage>
        <taxon>Viruses</taxon>
        <taxon>Viruses incertae sedis</taxon>
        <taxon>Polydnaviriformidae</taxon>
        <taxon>Ichnoviriform</taxon>
    </lineage>
</organism>
<dbReference type="InterPro" id="IPR012641">
    <property type="entry name" value="Polydnavirus_Cys-rich"/>
</dbReference>
<dbReference type="PDBsum" id="1XJ1"/>
<dbReference type="EMBL" id="L08243">
    <property type="protein sequence ID" value="AAA79357.1"/>
    <property type="molecule type" value="mRNA"/>
</dbReference>
<evidence type="ECO:0000259" key="1">
    <source>
        <dbReference type="Pfam" id="PF08008"/>
    </source>
</evidence>
<proteinExistence type="evidence at protein level"/>
<dbReference type="SUPFAM" id="SSF57059">
    <property type="entry name" value="omega toxin-like"/>
    <property type="match status" value="2"/>
</dbReference>
<dbReference type="PDB" id="1XI7">
    <property type="method" value="NMR"/>
    <property type="chains" value="A=159-217"/>
</dbReference>
<organismHost>
    <name type="scientific">Campoletis sonorensis</name>
    <dbReference type="NCBI Taxonomy" id="7416"/>
</organismHost>
<feature type="domain" description="Cysteine rich" evidence="1">
    <location>
        <begin position="37"/>
        <end position="116"/>
    </location>
</feature>
<keyword evidence="3 4" id="KW-0002">3D-structure</keyword>
<protein>
    <recommendedName>
        <fullName evidence="1">Cysteine rich domain-containing protein</fullName>
    </recommendedName>
</protein>
<dbReference type="Gene3D" id="4.10.40.20">
    <property type="match status" value="2"/>
</dbReference>
<reference evidence="2" key="1">
    <citation type="journal article" date="1993" name="Proc. Natl. Acad. Sci. U.S.A.">
        <title>Structure and evolutionary implications of a "cysteine-rich" Campoletis sonorensis polydnavirus gene family.</title>
        <authorList>
            <person name="Dib-Hajj S.D."/>
            <person name="Webb B.A."/>
            <person name="Summers M.D."/>
        </authorList>
    </citation>
    <scope>NUCLEOTIDE SEQUENCE</scope>
</reference>
<accession>Q89632</accession>
<name>Q89632_CSIV</name>
<evidence type="ECO:0007829" key="3">
    <source>
        <dbReference type="PDB" id="1XI7"/>
    </source>
</evidence>
<dbReference type="PDB" id="1XJ1">
    <property type="method" value="NMR"/>
    <property type="chains" value="A=159-217"/>
</dbReference>
<dbReference type="SMR" id="Q89632"/>
<feature type="disulfide bond" evidence="3 4">
    <location>
        <begin position="177"/>
        <end position="203"/>
    </location>
</feature>
<evidence type="ECO:0000313" key="2">
    <source>
        <dbReference type="EMBL" id="AAA79240.1"/>
    </source>
</evidence>
<feature type="disulfide bond" evidence="3 4">
    <location>
        <begin position="163"/>
        <end position="178"/>
    </location>
</feature>
<evidence type="ECO:0007829" key="4">
    <source>
        <dbReference type="PDB" id="1XJ1"/>
    </source>
</evidence>
<dbReference type="PIR" id="A47483">
    <property type="entry name" value="A47483"/>
</dbReference>
<reference evidence="3 4" key="2">
    <citation type="journal article" date="2001" name="Biochemistry">
        <title>Solution structure of the carboxyl-terminal cysteine-rich domain of the VHv1.1 polydnaviral gene product: comparison with other cystine knot structural folds.</title>
        <authorList>
            <person name="Einerwold J."/>
            <person name="Jaseja M."/>
            <person name="Hapner K."/>
            <person name="Webb B."/>
            <person name="Copie V."/>
        </authorList>
    </citation>
    <scope>STRUCTURE BY NMR OF 159-217</scope>
    <scope>DISULFIDE BONDS</scope>
</reference>
<dbReference type="Pfam" id="PF08008">
    <property type="entry name" value="Viral_cys_rich"/>
    <property type="match status" value="1"/>
</dbReference>
<feature type="disulfide bond" evidence="3 4">
    <location>
        <begin position="170"/>
        <end position="195"/>
    </location>
</feature>